<feature type="region of interest" description="Disordered" evidence="2">
    <location>
        <begin position="616"/>
        <end position="640"/>
    </location>
</feature>
<feature type="compositionally biased region" description="Polar residues" evidence="2">
    <location>
        <begin position="140"/>
        <end position="149"/>
    </location>
</feature>
<proteinExistence type="predicted"/>
<protein>
    <submittedName>
        <fullName evidence="3">Uncharacterized protein</fullName>
    </submittedName>
</protein>
<dbReference type="OMA" id="FSTECAL"/>
<feature type="region of interest" description="Disordered" evidence="2">
    <location>
        <begin position="982"/>
        <end position="1011"/>
    </location>
</feature>
<feature type="compositionally biased region" description="Low complexity" evidence="2">
    <location>
        <begin position="223"/>
        <end position="238"/>
    </location>
</feature>
<sequence>MEISYIKSQLHTLQDGYLSDTTSHDDIVYAAYKLVKSAHEVSDMLLVKGRLPELRRCLDMCRCVLEEKHVAKGGRIVLGNATGDDRQLMDSLLKQTTILEERYEAARALDRATSTFSHSHMIPFYKGEKMRSQKNRDKNYFSSSSTVQRPVSPPERGNCLSNRTWVDSLAVRPVLPPLVTQKHLFLPNFVETQQDLMQENLTRRQEEALTRGSGSDSLPPLTPASAHESSLSHPSSTDSALCPFVGASKVEHRDDMESTAPSSLDAAWERAFRGFDKLNEESARASRVWSLHTRRITGERSSFNSVLPGIPRHCSVSNKTVATDSPAESGTTKPPESDLSQYYTSCNGSVETEERLALAARAVRRTAETVEHASFLMEDLGRRTSILTGRKYASSLEMSYEFMTHSDDSGSQWMGDTARGSLQLNSVFATSSLGMFRESLSTPNSRFVCSVNAKGTFEPGASATPSTPSKVAEGNEASGSADVRVYKWEKEATECGELWLPAIVVPGWLSSAAQAKVDEMREEYENGLQELNYLSERMRSKAMEHIESLMPKRNTSRFIAALRSRTTRELSFSDSCRNTVPGETALQIASVSAAAYPCVLQPSTDAADGRCVDMLPESTGTEGGSPSREFGSSSKARLTSPMTRENRLKFHLDAPNNTCSTEGLASETSSQSATLFAHSGDTDRAFCDVKGAMAVSSPLLNGSTGALTLLEKRLSRLKAVGGLFPEVHQMVIKHIEEMAKRERDVQRCVQDAVSSVTKSNYDACLSSGSAGFSSTGHSNYNDKSHVCSHMKPIALVRKALNRFALQGVSDFPSSSVYECTDPGAITRNDMSSDCGSRGMIFLFHGDNCDMEANVDAQPFIYSIEELHMHPDWTRIDGAILSLILPLQIASVRIQRAARSFAALRNLQRRSEAMHTYINTTLLREESLLVIQQYFRASFARRHLCLHCASGYNRRQRQFWKGHGTNGEYGVAKRGFRIAMSPHGEHRHSAFNSPISSERRRASPAKTDAQATPTLRELSIFSRSSLSTSNPNLIVPADRLRWPKSSSSTSKLQRIREMIACRVIVRALRVNVERKWKLLEEEARSYLCLLTGKVTRNSSAANSPPKVSAVEGNVVKFNYFGSVSDESRSFSDPTLQQPKRNGRNDFGVFPVDPARICGDAVAAWELRMSAERKSGNIMTPLEHVKLSDLQRHMRERKMMAAQKRIEEEEQRLAEELDIQRQQQKRMQAILLLQRCTRGYVVRRSLIQVHKRFKQTSMSHCKTGSFAGGKGVSNSVMIYGEQFAHDCAVTNRHMHEETRPIPLRLSCIIEQDISRRYPLWAPGNNEVRTMFVKAITMVQAVMRQFLTRRYTAERYVHLCAKVIQRRWRVVRLRRRSSLTHCS</sequence>
<feature type="region of interest" description="Disordered" evidence="2">
    <location>
        <begin position="204"/>
        <end position="238"/>
    </location>
</feature>
<organism evidence="3">
    <name type="scientific">Trypanosoma vivax (strain Y486)</name>
    <dbReference type="NCBI Taxonomy" id="1055687"/>
    <lineage>
        <taxon>Eukaryota</taxon>
        <taxon>Discoba</taxon>
        <taxon>Euglenozoa</taxon>
        <taxon>Kinetoplastea</taxon>
        <taxon>Metakinetoplastina</taxon>
        <taxon>Trypanosomatida</taxon>
        <taxon>Trypanosomatidae</taxon>
        <taxon>Trypanosoma</taxon>
        <taxon>Duttonella</taxon>
    </lineage>
</organism>
<dbReference type="SMART" id="SM00015">
    <property type="entry name" value="IQ"/>
    <property type="match status" value="3"/>
</dbReference>
<feature type="compositionally biased region" description="Polar residues" evidence="2">
    <location>
        <begin position="630"/>
        <end position="640"/>
    </location>
</feature>
<feature type="coiled-coil region" evidence="1">
    <location>
        <begin position="510"/>
        <end position="537"/>
    </location>
</feature>
<dbReference type="CDD" id="cd23767">
    <property type="entry name" value="IQCD"/>
    <property type="match status" value="1"/>
</dbReference>
<accession>G0U278</accession>
<reference evidence="3" key="1">
    <citation type="journal article" date="2012" name="Proc. Natl. Acad. Sci. U.S.A.">
        <title>Antigenic diversity is generated by distinct evolutionary mechanisms in African trypanosome species.</title>
        <authorList>
            <person name="Jackson A.P."/>
            <person name="Berry A."/>
            <person name="Aslett M."/>
            <person name="Allison H.C."/>
            <person name="Burton P."/>
            <person name="Vavrova-Anderson J."/>
            <person name="Brown R."/>
            <person name="Browne H."/>
            <person name="Corton N."/>
            <person name="Hauser H."/>
            <person name="Gamble J."/>
            <person name="Gilderthorp R."/>
            <person name="Marcello L."/>
            <person name="McQuillan J."/>
            <person name="Otto T.D."/>
            <person name="Quail M.A."/>
            <person name="Sanders M.J."/>
            <person name="van Tonder A."/>
            <person name="Ginger M.L."/>
            <person name="Field M.C."/>
            <person name="Barry J.D."/>
            <person name="Hertz-Fowler C."/>
            <person name="Berriman M."/>
        </authorList>
    </citation>
    <scope>NUCLEOTIDE SEQUENCE</scope>
    <source>
        <strain evidence="3">Y486</strain>
    </source>
</reference>
<evidence type="ECO:0000256" key="2">
    <source>
        <dbReference type="SAM" id="MobiDB-lite"/>
    </source>
</evidence>
<gene>
    <name evidence="3" type="ORF">TVY486_0902040</name>
</gene>
<dbReference type="EMBL" id="HE573025">
    <property type="protein sequence ID" value="CCC50381.1"/>
    <property type="molecule type" value="Genomic_DNA"/>
</dbReference>
<dbReference type="InterPro" id="IPR000048">
    <property type="entry name" value="IQ_motif_EF-hand-BS"/>
</dbReference>
<feature type="coiled-coil region" evidence="1">
    <location>
        <begin position="1190"/>
        <end position="1224"/>
    </location>
</feature>
<feature type="region of interest" description="Disordered" evidence="2">
    <location>
        <begin position="317"/>
        <end position="341"/>
    </location>
</feature>
<evidence type="ECO:0000256" key="1">
    <source>
        <dbReference type="SAM" id="Coils"/>
    </source>
</evidence>
<keyword evidence="1" id="KW-0175">Coiled coil</keyword>
<name>G0U278_TRYVY</name>
<feature type="region of interest" description="Disordered" evidence="2">
    <location>
        <begin position="127"/>
        <end position="158"/>
    </location>
</feature>
<dbReference type="PROSITE" id="PS50096">
    <property type="entry name" value="IQ"/>
    <property type="match status" value="1"/>
</dbReference>
<dbReference type="VEuPathDB" id="TriTrypDB:TvY486_0902040"/>
<feature type="compositionally biased region" description="Basic and acidic residues" evidence="2">
    <location>
        <begin position="127"/>
        <end position="139"/>
    </location>
</feature>
<evidence type="ECO:0000313" key="3">
    <source>
        <dbReference type="EMBL" id="CCC50381.1"/>
    </source>
</evidence>